<dbReference type="InterPro" id="IPR002397">
    <property type="entry name" value="Cyt_P450_B"/>
</dbReference>
<keyword evidence="4" id="KW-1185">Reference proteome</keyword>
<accession>A0ABU2XFR6</accession>
<name>A0ABU2XFR6_9ACTN</name>
<dbReference type="PANTHER" id="PTHR46696">
    <property type="entry name" value="P450, PUTATIVE (EUROFUNG)-RELATED"/>
    <property type="match status" value="1"/>
</dbReference>
<keyword evidence="2" id="KW-0560">Oxidoreductase</keyword>
<protein>
    <submittedName>
        <fullName evidence="3">Cytochrome P450</fullName>
    </submittedName>
</protein>
<dbReference type="PRINTS" id="PR00359">
    <property type="entry name" value="BP450"/>
</dbReference>
<evidence type="ECO:0000313" key="4">
    <source>
        <dbReference type="Proteomes" id="UP001180754"/>
    </source>
</evidence>
<dbReference type="InterPro" id="IPR001128">
    <property type="entry name" value="Cyt_P450"/>
</dbReference>
<dbReference type="RefSeq" id="WP_311724368.1">
    <property type="nucleotide sequence ID" value="NZ_JAVRFD010000006.1"/>
</dbReference>
<reference evidence="3" key="1">
    <citation type="submission" date="2024-05" db="EMBL/GenBank/DDBJ databases">
        <title>30 novel species of actinomycetes from the DSMZ collection.</title>
        <authorList>
            <person name="Nouioui I."/>
        </authorList>
    </citation>
    <scope>NUCLEOTIDE SEQUENCE</scope>
    <source>
        <strain evidence="3">DSM 41529</strain>
    </source>
</reference>
<keyword evidence="2" id="KW-0349">Heme</keyword>
<dbReference type="Pfam" id="PF00067">
    <property type="entry name" value="p450"/>
    <property type="match status" value="1"/>
</dbReference>
<evidence type="ECO:0000256" key="2">
    <source>
        <dbReference type="RuleBase" id="RU000461"/>
    </source>
</evidence>
<dbReference type="PANTHER" id="PTHR46696:SF1">
    <property type="entry name" value="CYTOCHROME P450 YJIB-RELATED"/>
    <property type="match status" value="1"/>
</dbReference>
<dbReference type="EMBL" id="JAVRFD010000006">
    <property type="protein sequence ID" value="MDT0543955.1"/>
    <property type="molecule type" value="Genomic_DNA"/>
</dbReference>
<comment type="similarity">
    <text evidence="1 2">Belongs to the cytochrome P450 family.</text>
</comment>
<evidence type="ECO:0000313" key="3">
    <source>
        <dbReference type="EMBL" id="MDT0543955.1"/>
    </source>
</evidence>
<dbReference type="InterPro" id="IPR036396">
    <property type="entry name" value="Cyt_P450_sf"/>
</dbReference>
<organism evidence="3 4">
    <name type="scientific">Streptomyces lonegramiae</name>
    <dbReference type="NCBI Taxonomy" id="3075524"/>
    <lineage>
        <taxon>Bacteria</taxon>
        <taxon>Bacillati</taxon>
        <taxon>Actinomycetota</taxon>
        <taxon>Actinomycetes</taxon>
        <taxon>Kitasatosporales</taxon>
        <taxon>Streptomycetaceae</taxon>
        <taxon>Streptomyces</taxon>
    </lineage>
</organism>
<keyword evidence="2" id="KW-0503">Monooxygenase</keyword>
<keyword evidence="2" id="KW-0479">Metal-binding</keyword>
<dbReference type="Gene3D" id="1.10.630.10">
    <property type="entry name" value="Cytochrome P450"/>
    <property type="match status" value="1"/>
</dbReference>
<dbReference type="PROSITE" id="PS00086">
    <property type="entry name" value="CYTOCHROME_P450"/>
    <property type="match status" value="1"/>
</dbReference>
<evidence type="ECO:0000256" key="1">
    <source>
        <dbReference type="ARBA" id="ARBA00010617"/>
    </source>
</evidence>
<keyword evidence="2" id="KW-0408">Iron</keyword>
<gene>
    <name evidence="3" type="ORF">RND15_14770</name>
</gene>
<dbReference type="InterPro" id="IPR017972">
    <property type="entry name" value="Cyt_P450_CS"/>
</dbReference>
<dbReference type="CDD" id="cd00302">
    <property type="entry name" value="cytochrome_P450"/>
    <property type="match status" value="1"/>
</dbReference>
<dbReference type="SUPFAM" id="SSF48264">
    <property type="entry name" value="Cytochrome P450"/>
    <property type="match status" value="1"/>
</dbReference>
<sequence>MLIDTMADYSTEDVPALLAEAARSGSGVHDTTTGDVVVASYAEVRGLLPDRCLTTKRPPSDTSGLSPVRLAMRKFYVKWPLFSDGDYHARLRTHLQGAIGRLDDDVLSRIAAHVTRAHQNHASDTFSWLKTISEPVSVDVIAAVVGSSGEETEWLVEKAKVILEELAWQVTDDEGFAGVVSAMESVAQWLDAALTHGRLTTPFMKALSAISQDAELGFDAALGAMCQTITGAYDPLVAAITVLGLLSAHPSFAHGESAGLCEEVLRLSSPFRFTRRFATRPIELKGRVIPPHTRVLLGLGPANLDETAFPEPTELGKERRAHVAFGGGSHYCLGAEAVRDSLRALVGVMTEHGFAFEASNVVHHPSLAILRFTTVDGRWR</sequence>
<dbReference type="Proteomes" id="UP001180754">
    <property type="component" value="Unassembled WGS sequence"/>
</dbReference>
<proteinExistence type="inferred from homology"/>
<comment type="caution">
    <text evidence="3">The sequence shown here is derived from an EMBL/GenBank/DDBJ whole genome shotgun (WGS) entry which is preliminary data.</text>
</comment>